<dbReference type="InterPro" id="IPR025313">
    <property type="entry name" value="SPB4-like_CTE"/>
</dbReference>
<evidence type="ECO:0000256" key="1">
    <source>
        <dbReference type="ARBA" id="ARBA00004604"/>
    </source>
</evidence>
<organism evidence="14 15">
    <name type="scientific">Gomphillus americanus</name>
    <dbReference type="NCBI Taxonomy" id="1940652"/>
    <lineage>
        <taxon>Eukaryota</taxon>
        <taxon>Fungi</taxon>
        <taxon>Dikarya</taxon>
        <taxon>Ascomycota</taxon>
        <taxon>Pezizomycotina</taxon>
        <taxon>Lecanoromycetes</taxon>
        <taxon>OSLEUM clade</taxon>
        <taxon>Ostropomycetidae</taxon>
        <taxon>Ostropales</taxon>
        <taxon>Graphidaceae</taxon>
        <taxon>Gomphilloideae</taxon>
        <taxon>Gomphillus</taxon>
    </lineage>
</organism>
<comment type="subcellular location">
    <subcellularLocation>
        <location evidence="1">Nucleus</location>
        <location evidence="1">Nucleolus</location>
    </subcellularLocation>
</comment>
<comment type="function">
    <text evidence="10">RNA helicase.</text>
</comment>
<dbReference type="CDD" id="cd18787">
    <property type="entry name" value="SF2_C_DEAD"/>
    <property type="match status" value="1"/>
</dbReference>
<evidence type="ECO:0000313" key="14">
    <source>
        <dbReference type="EMBL" id="CAF9919880.1"/>
    </source>
</evidence>
<dbReference type="InterPro" id="IPR001650">
    <property type="entry name" value="Helicase_C-like"/>
</dbReference>
<evidence type="ECO:0000256" key="9">
    <source>
        <dbReference type="ARBA" id="ARBA00023242"/>
    </source>
</evidence>
<dbReference type="SMART" id="SM00487">
    <property type="entry name" value="DEXDc"/>
    <property type="match status" value="1"/>
</dbReference>
<evidence type="ECO:0000256" key="11">
    <source>
        <dbReference type="SAM" id="MobiDB-lite"/>
    </source>
</evidence>
<dbReference type="SUPFAM" id="SSF52540">
    <property type="entry name" value="P-loop containing nucleoside triphosphate hydrolases"/>
    <property type="match status" value="2"/>
</dbReference>
<accession>A0A8H3ILL9</accession>
<dbReference type="PROSITE" id="PS51192">
    <property type="entry name" value="HELICASE_ATP_BIND_1"/>
    <property type="match status" value="1"/>
</dbReference>
<feature type="region of interest" description="Disordered" evidence="11">
    <location>
        <begin position="653"/>
        <end position="725"/>
    </location>
</feature>
<comment type="caution">
    <text evidence="14">The sequence shown here is derived from an EMBL/GenBank/DDBJ whole genome shotgun (WGS) entry which is preliminary data.</text>
</comment>
<gene>
    <name evidence="14" type="ORF">GOMPHAMPRED_001909</name>
</gene>
<dbReference type="OrthoDB" id="422663at2759"/>
<keyword evidence="8 10" id="KW-0694">RNA-binding</keyword>
<dbReference type="InterPro" id="IPR011545">
    <property type="entry name" value="DEAD/DEAH_box_helicase_dom"/>
</dbReference>
<dbReference type="GO" id="GO:0005730">
    <property type="term" value="C:nucleolus"/>
    <property type="evidence" value="ECO:0007669"/>
    <property type="project" value="UniProtKB-SubCell"/>
</dbReference>
<name>A0A8H3ILL9_9LECA</name>
<sequence>MAEEPLLMNFSLGNDAILVQPKFKGGRWRERRGLRKATGPTGVNTDSILERHSKRQKTGNSDGPTRSIDYQRRTGLRHGVISSLFSYNPKIQSVTDRAEQESTTLPSNAPLVDGIDTFTSLGLSPIIASHLLTKLDIKAPTAIQKTTISRLLSGDTDALIQAETGSGKTLAYLLPIVQRIVQISEQKSKNGNDTNYQIHRDSGLFAIILAPTRELSKQISVVLDSLLGCARWIVSGTVIGGEKRKSEKARLRKGLNILVATPGRLVDHLEHTEVLDVSNVRWLVLDEGDRLMELGFEDDIKKILDKLEQKKGKSGAISDLPSKRTTILCSATMKTNVHKLGEISLKDAIHIQAEADAQQLLQEPTTSTDPIFSAPAQLQQSYIVAPAKQRLVTLYAILKRSFSHKGSVMKAMIFFTCADSVNFHYEVFARKVGQQNTSQLSDSTPELPTQCHSSVLSSVNNPDIMLYKLYGNLTQQMRTATLKAFSRNPNPSILLCTDVASRGLDLPSMDLVIEYDPAFSAEEHLHRIGRTARAGRDGRAIVFLLPGPEELYIPTLKHGFKDKRVNGSLSEDILRKAFAPAIASQTRETWEDNATGWQLEIERWLQSDSKIADLARKAYVSHVRAYSTHVVPERHIFNVKELHLGHLAKAFALRDQPSNMGRGGKGDEGKQDTGKHKGRNRDRSRNPAASDIDNARNSAPDPKEAARQMRKALNAMNPASEFNIA</sequence>
<dbReference type="GO" id="GO:0003723">
    <property type="term" value="F:RNA binding"/>
    <property type="evidence" value="ECO:0007669"/>
    <property type="project" value="UniProtKB-UniRule"/>
</dbReference>
<evidence type="ECO:0000256" key="3">
    <source>
        <dbReference type="ARBA" id="ARBA00022552"/>
    </source>
</evidence>
<evidence type="ECO:0000259" key="12">
    <source>
        <dbReference type="PROSITE" id="PS51192"/>
    </source>
</evidence>
<keyword evidence="2" id="KW-0690">Ribosome biogenesis</keyword>
<keyword evidence="7 10" id="KW-0067">ATP-binding</keyword>
<proteinExistence type="inferred from homology"/>
<evidence type="ECO:0000259" key="13">
    <source>
        <dbReference type="PROSITE" id="PS51194"/>
    </source>
</evidence>
<dbReference type="AlphaFoldDB" id="A0A8H3ILL9"/>
<evidence type="ECO:0000256" key="10">
    <source>
        <dbReference type="RuleBase" id="RU365068"/>
    </source>
</evidence>
<dbReference type="Proteomes" id="UP000664169">
    <property type="component" value="Unassembled WGS sequence"/>
</dbReference>
<keyword evidence="5 10" id="KW-0378">Hydrolase</keyword>
<evidence type="ECO:0000256" key="6">
    <source>
        <dbReference type="ARBA" id="ARBA00022806"/>
    </source>
</evidence>
<dbReference type="EMBL" id="CAJPDQ010000015">
    <property type="protein sequence ID" value="CAF9919880.1"/>
    <property type="molecule type" value="Genomic_DNA"/>
</dbReference>
<dbReference type="GO" id="GO:0006364">
    <property type="term" value="P:rRNA processing"/>
    <property type="evidence" value="ECO:0007669"/>
    <property type="project" value="UniProtKB-KW"/>
</dbReference>
<comment type="domain">
    <text evidence="10">The Q motif is unique to and characteristic of the DEAD box family of RNA helicases and controls ATP binding and hydrolysis.</text>
</comment>
<dbReference type="Pfam" id="PF13959">
    <property type="entry name" value="CTE_SPB4"/>
    <property type="match status" value="1"/>
</dbReference>
<dbReference type="EC" id="3.6.4.13" evidence="10"/>
<evidence type="ECO:0000313" key="15">
    <source>
        <dbReference type="Proteomes" id="UP000664169"/>
    </source>
</evidence>
<feature type="compositionally biased region" description="Basic and acidic residues" evidence="11">
    <location>
        <begin position="664"/>
        <end position="685"/>
    </location>
</feature>
<dbReference type="Pfam" id="PF00270">
    <property type="entry name" value="DEAD"/>
    <property type="match status" value="1"/>
</dbReference>
<feature type="domain" description="Helicase C-terminal" evidence="13">
    <location>
        <begin position="390"/>
        <end position="595"/>
    </location>
</feature>
<evidence type="ECO:0000256" key="4">
    <source>
        <dbReference type="ARBA" id="ARBA00022741"/>
    </source>
</evidence>
<dbReference type="SMART" id="SM01178">
    <property type="entry name" value="DUF4217"/>
    <property type="match status" value="1"/>
</dbReference>
<dbReference type="Pfam" id="PF00271">
    <property type="entry name" value="Helicase_C"/>
    <property type="match status" value="1"/>
</dbReference>
<dbReference type="PANTHER" id="PTHR24031">
    <property type="entry name" value="RNA HELICASE"/>
    <property type="match status" value="1"/>
</dbReference>
<feature type="domain" description="Helicase ATP-binding" evidence="12">
    <location>
        <begin position="149"/>
        <end position="351"/>
    </location>
</feature>
<comment type="catalytic activity">
    <reaction evidence="10">
        <text>ATP + H2O = ADP + phosphate + H(+)</text>
        <dbReference type="Rhea" id="RHEA:13065"/>
        <dbReference type="ChEBI" id="CHEBI:15377"/>
        <dbReference type="ChEBI" id="CHEBI:15378"/>
        <dbReference type="ChEBI" id="CHEBI:30616"/>
        <dbReference type="ChEBI" id="CHEBI:43474"/>
        <dbReference type="ChEBI" id="CHEBI:456216"/>
        <dbReference type="EC" id="3.6.4.13"/>
    </reaction>
</comment>
<evidence type="ECO:0000256" key="7">
    <source>
        <dbReference type="ARBA" id="ARBA00022840"/>
    </source>
</evidence>
<keyword evidence="3" id="KW-0698">rRNA processing</keyword>
<dbReference type="CDD" id="cd17949">
    <property type="entry name" value="DEADc_DDX31"/>
    <property type="match status" value="1"/>
</dbReference>
<keyword evidence="9" id="KW-0539">Nucleus</keyword>
<keyword evidence="15" id="KW-1185">Reference proteome</keyword>
<feature type="region of interest" description="Disordered" evidence="11">
    <location>
        <begin position="32"/>
        <end position="69"/>
    </location>
</feature>
<dbReference type="InterPro" id="IPR014001">
    <property type="entry name" value="Helicase_ATP-bd"/>
</dbReference>
<dbReference type="GO" id="GO:0003724">
    <property type="term" value="F:RNA helicase activity"/>
    <property type="evidence" value="ECO:0007669"/>
    <property type="project" value="UniProtKB-EC"/>
</dbReference>
<dbReference type="GO" id="GO:0005524">
    <property type="term" value="F:ATP binding"/>
    <property type="evidence" value="ECO:0007669"/>
    <property type="project" value="UniProtKB-UniRule"/>
</dbReference>
<dbReference type="PROSITE" id="PS51194">
    <property type="entry name" value="HELICASE_CTER"/>
    <property type="match status" value="1"/>
</dbReference>
<dbReference type="InterPro" id="IPR027417">
    <property type="entry name" value="P-loop_NTPase"/>
</dbReference>
<dbReference type="SMART" id="SM00490">
    <property type="entry name" value="HELICc"/>
    <property type="match status" value="1"/>
</dbReference>
<evidence type="ECO:0000256" key="5">
    <source>
        <dbReference type="ARBA" id="ARBA00022801"/>
    </source>
</evidence>
<protein>
    <recommendedName>
        <fullName evidence="10">ATP-dependent RNA helicase</fullName>
        <ecNumber evidence="10">3.6.4.13</ecNumber>
    </recommendedName>
</protein>
<comment type="similarity">
    <text evidence="10">Belongs to the DEAD box helicase family.</text>
</comment>
<keyword evidence="6 10" id="KW-0347">Helicase</keyword>
<keyword evidence="4 10" id="KW-0547">Nucleotide-binding</keyword>
<evidence type="ECO:0000256" key="2">
    <source>
        <dbReference type="ARBA" id="ARBA00022517"/>
    </source>
</evidence>
<dbReference type="GO" id="GO:0016787">
    <property type="term" value="F:hydrolase activity"/>
    <property type="evidence" value="ECO:0007669"/>
    <property type="project" value="UniProtKB-KW"/>
</dbReference>
<dbReference type="Gene3D" id="3.40.50.300">
    <property type="entry name" value="P-loop containing nucleotide triphosphate hydrolases"/>
    <property type="match status" value="2"/>
</dbReference>
<evidence type="ECO:0000256" key="8">
    <source>
        <dbReference type="ARBA" id="ARBA00022884"/>
    </source>
</evidence>
<reference evidence="14" key="1">
    <citation type="submission" date="2021-03" db="EMBL/GenBank/DDBJ databases">
        <authorList>
            <person name="Tagirdzhanova G."/>
        </authorList>
    </citation>
    <scope>NUCLEOTIDE SEQUENCE</scope>
</reference>